<feature type="domain" description="COR" evidence="3">
    <location>
        <begin position="509"/>
        <end position="650"/>
    </location>
</feature>
<dbReference type="Proteomes" id="UP000694865">
    <property type="component" value="Unplaced"/>
</dbReference>
<dbReference type="InterPro" id="IPR002110">
    <property type="entry name" value="Ankyrin_rpt"/>
</dbReference>
<evidence type="ECO:0000259" key="3">
    <source>
        <dbReference type="Pfam" id="PF16095"/>
    </source>
</evidence>
<dbReference type="InterPro" id="IPR032171">
    <property type="entry name" value="COR-A"/>
</dbReference>
<keyword evidence="2" id="KW-0040">ANK repeat</keyword>
<evidence type="ECO:0000256" key="2">
    <source>
        <dbReference type="PROSITE-ProRule" id="PRU00023"/>
    </source>
</evidence>
<name>A0ABM0H1R6_SACKO</name>
<dbReference type="PANTHER" id="PTHR12449:SF18">
    <property type="entry name" value="DEATH DOMAIN-CONTAINING PROTEIN"/>
    <property type="match status" value="1"/>
</dbReference>
<sequence>NEEVASNRERVSVAETVDELSNTPYKTVRLAVDDQTKLEQWQRVKAIGYTTTRKYVVGGTMEVQTLVPSMEGQEFSNAAHLGDCKILKEWLDRGHNVDTRYYTWKTTALIEAAQFNHCSAIILLLKHKAGINYQDEHGNTALLWACWNNSLDAGKLLLSKSADVNLRNKDSHNALFKILHPSTYLNPIKTAEDKYKALEFIMLLLNNGVDMTSTDKNGLTPIQFVKSKIGTGSDIRNQYYKEAELLLQKVKDERDNIDLLKKPGVLMDTVKLYILGHGGTGKTTLKNSLSGKTGVVPTLLRKLVRESGPPPGTEVHHKTPGISISDLKISGKRFNSWDFAGQSEFFVSHSMFLNDEDAICIILYNIADSTGTSHIIRPRDLMETSLQQATQWCQMMKVTNKSCLPDDLESRLTVILVASKADWAKLEHCEEEAREVAEYIKQKLFERFGKCLDIEDVILILDCHDTNSAGMKQLRKILTTKRKEKIKKLMYMPNICAEILKMLNTWFEQRKMFPVMYWNEYIECIKKEISSDLEDDFLIKATGFLHRIGMVLYIKSRISPESQDIVILAPKWLCSEILGPIFASKDFSQFAHKLERKQIYTKEDIQRVLDGNVVVDIVLLINLLREFEILFPLKDGDYGVGHQDEFIIPCRLPSVMPKDQWLLKTNMHIYVGRRVECRSIADIFSDNFFPQLQTRLHVKFTALGRPPSGIWKDGIKVCKGVEGLVQLTSNGRAVNVVVRCERKEEIGDCFEVMEIVSYEIQQVLHSACPGTEVDRYVLSAESLRSNEKLEDVCYYTLDEIREAEEKKTNVYHKKAGKEEKVTDLIVPGFDKTFLNEKGHKCDVKWMPYETRQEVIKHLEPEDPMWQDHRIMAQYMGIGHEDRKLFAAQAKTRGQYVTELFLAEWSARWEAKVRQDGDKAVKYEEKKGFGSIYYESNIENLLKINNKYLHHHAVTVVLENAFKKLE</sequence>
<proteinExistence type="predicted"/>
<dbReference type="SUPFAM" id="SSF52540">
    <property type="entry name" value="P-loop containing nucleoside triphosphate hydrolases"/>
    <property type="match status" value="1"/>
</dbReference>
<dbReference type="InterPro" id="IPR039788">
    <property type="entry name" value="NOL4/NOL4L"/>
</dbReference>
<evidence type="ECO:0000313" key="5">
    <source>
        <dbReference type="RefSeq" id="XP_002742289.1"/>
    </source>
</evidence>
<feature type="non-terminal residue" evidence="5">
    <location>
        <position position="1"/>
    </location>
</feature>
<evidence type="ECO:0000256" key="1">
    <source>
        <dbReference type="ARBA" id="ARBA00022737"/>
    </source>
</evidence>
<reference evidence="5" key="1">
    <citation type="submission" date="2025-08" db="UniProtKB">
        <authorList>
            <consortium name="RefSeq"/>
        </authorList>
    </citation>
    <scope>IDENTIFICATION</scope>
    <source>
        <tissue evidence="5">Testes</tissue>
    </source>
</reference>
<dbReference type="Pfam" id="PF08477">
    <property type="entry name" value="Roc"/>
    <property type="match status" value="1"/>
</dbReference>
<dbReference type="SMART" id="SM00248">
    <property type="entry name" value="ANK"/>
    <property type="match status" value="3"/>
</dbReference>
<dbReference type="Gene3D" id="1.25.40.20">
    <property type="entry name" value="Ankyrin repeat-containing domain"/>
    <property type="match status" value="1"/>
</dbReference>
<feature type="repeat" description="ANK" evidence="2">
    <location>
        <begin position="137"/>
        <end position="169"/>
    </location>
</feature>
<gene>
    <name evidence="5" type="primary">LOC100370488</name>
</gene>
<dbReference type="InterPro" id="IPR036770">
    <property type="entry name" value="Ankyrin_rpt-contain_sf"/>
</dbReference>
<dbReference type="PROSITE" id="PS50297">
    <property type="entry name" value="ANK_REP_REGION"/>
    <property type="match status" value="1"/>
</dbReference>
<dbReference type="Pfam" id="PF12796">
    <property type="entry name" value="Ank_2"/>
    <property type="match status" value="1"/>
</dbReference>
<protein>
    <submittedName>
        <fullName evidence="5">Death-associated protein kinase 1-like</fullName>
    </submittedName>
</protein>
<dbReference type="Pfam" id="PF16095">
    <property type="entry name" value="COR-A"/>
    <property type="match status" value="1"/>
</dbReference>
<dbReference type="InterPro" id="IPR027417">
    <property type="entry name" value="P-loop_NTPase"/>
</dbReference>
<dbReference type="PROSITE" id="PS50088">
    <property type="entry name" value="ANK_REPEAT"/>
    <property type="match status" value="1"/>
</dbReference>
<organism evidence="4 5">
    <name type="scientific">Saccoglossus kowalevskii</name>
    <name type="common">Acorn worm</name>
    <dbReference type="NCBI Taxonomy" id="10224"/>
    <lineage>
        <taxon>Eukaryota</taxon>
        <taxon>Metazoa</taxon>
        <taxon>Hemichordata</taxon>
        <taxon>Enteropneusta</taxon>
        <taxon>Harrimaniidae</taxon>
        <taxon>Saccoglossus</taxon>
    </lineage>
</organism>
<dbReference type="RefSeq" id="XP_002742289.1">
    <property type="nucleotide sequence ID" value="XM_002742243.1"/>
</dbReference>
<dbReference type="SUPFAM" id="SSF48403">
    <property type="entry name" value="Ankyrin repeat"/>
    <property type="match status" value="1"/>
</dbReference>
<dbReference type="GeneID" id="100370488"/>
<dbReference type="PANTHER" id="PTHR12449">
    <property type="entry name" value="DEATH DOMAIN-CONTAINING PROTEIN"/>
    <property type="match status" value="1"/>
</dbReference>
<dbReference type="Gene3D" id="3.40.50.300">
    <property type="entry name" value="P-loop containing nucleotide triphosphate hydrolases"/>
    <property type="match status" value="1"/>
</dbReference>
<keyword evidence="1" id="KW-0677">Repeat</keyword>
<accession>A0ABM0H1R6</accession>
<keyword evidence="4" id="KW-1185">Reference proteome</keyword>
<evidence type="ECO:0000313" key="4">
    <source>
        <dbReference type="Proteomes" id="UP000694865"/>
    </source>
</evidence>